<reference evidence="1" key="1">
    <citation type="journal article" date="2021" name="PeerJ">
        <title>Extensive microbial diversity within the chicken gut microbiome revealed by metagenomics and culture.</title>
        <authorList>
            <person name="Gilroy R."/>
            <person name="Ravi A."/>
            <person name="Getino M."/>
            <person name="Pursley I."/>
            <person name="Horton D.L."/>
            <person name="Alikhan N.F."/>
            <person name="Baker D."/>
            <person name="Gharbi K."/>
            <person name="Hall N."/>
            <person name="Watson M."/>
            <person name="Adriaenssens E.M."/>
            <person name="Foster-Nyarko E."/>
            <person name="Jarju S."/>
            <person name="Secka A."/>
            <person name="Antonio M."/>
            <person name="Oren A."/>
            <person name="Chaudhuri R.R."/>
            <person name="La Ragione R."/>
            <person name="Hildebrand F."/>
            <person name="Pallen M.J."/>
        </authorList>
    </citation>
    <scope>NUCLEOTIDE SEQUENCE</scope>
    <source>
        <strain evidence="1">1719</strain>
    </source>
</reference>
<organism evidence="1 2">
    <name type="scientific">Candidatus Sphingobacterium stercoripullorum</name>
    <dbReference type="NCBI Taxonomy" id="2838759"/>
    <lineage>
        <taxon>Bacteria</taxon>
        <taxon>Pseudomonadati</taxon>
        <taxon>Bacteroidota</taxon>
        <taxon>Sphingobacteriia</taxon>
        <taxon>Sphingobacteriales</taxon>
        <taxon>Sphingobacteriaceae</taxon>
        <taxon>Sphingobacterium</taxon>
    </lineage>
</organism>
<protein>
    <submittedName>
        <fullName evidence="1">Tetratricopeptide repeat protein</fullName>
    </submittedName>
</protein>
<sequence>MQKASASLFWIALFILSFITQYSIAQNNPKVKDPLHQINKFDNSFDGIGPKVYLLPEPRSEEEILRDFVEEKAPFTDTIASALIKQQVTENFLPTANQRQHNTSITPLPTTFNQWDSVIQNDQQRQNVNSFELYAHLNQYAKFSFIQNDPLKAIELLKKALFYAQNVSAQADITVIKQNISSLLIFSDQLIEARTFENELLQAAEKHKLSPLKGQVLLQTAIIHAKNKEFNSAQQTIIRKAIPHFNRTKDFIGKMKGLIYLSQIYQMEKKFTEAQWFLLQARDIATSSNFKNDKAEIEYLLAVSKFHQQNFKVAQNEFLRAKELAEQEDNKLLKLAIEDRLTDIYFRLGNHKEARNALENYWSLKEELF</sequence>
<dbReference type="Gene3D" id="1.25.40.10">
    <property type="entry name" value="Tetratricopeptide repeat domain"/>
    <property type="match status" value="1"/>
</dbReference>
<dbReference type="EMBL" id="DXEZ01000077">
    <property type="protein sequence ID" value="HIX53927.1"/>
    <property type="molecule type" value="Genomic_DNA"/>
</dbReference>
<dbReference type="InterPro" id="IPR011990">
    <property type="entry name" value="TPR-like_helical_dom_sf"/>
</dbReference>
<evidence type="ECO:0000313" key="1">
    <source>
        <dbReference type="EMBL" id="HIX53927.1"/>
    </source>
</evidence>
<gene>
    <name evidence="1" type="ORF">H9853_02785</name>
</gene>
<dbReference type="Proteomes" id="UP000824156">
    <property type="component" value="Unassembled WGS sequence"/>
</dbReference>
<accession>A0A9D1W8U9</accession>
<reference evidence="1" key="2">
    <citation type="submission" date="2021-04" db="EMBL/GenBank/DDBJ databases">
        <authorList>
            <person name="Gilroy R."/>
        </authorList>
    </citation>
    <scope>NUCLEOTIDE SEQUENCE</scope>
    <source>
        <strain evidence="1">1719</strain>
    </source>
</reference>
<comment type="caution">
    <text evidence="1">The sequence shown here is derived from an EMBL/GenBank/DDBJ whole genome shotgun (WGS) entry which is preliminary data.</text>
</comment>
<name>A0A9D1W8U9_9SPHI</name>
<dbReference type="SUPFAM" id="SSF48452">
    <property type="entry name" value="TPR-like"/>
    <property type="match status" value="2"/>
</dbReference>
<proteinExistence type="predicted"/>
<evidence type="ECO:0000313" key="2">
    <source>
        <dbReference type="Proteomes" id="UP000824156"/>
    </source>
</evidence>
<dbReference type="AlphaFoldDB" id="A0A9D1W8U9"/>